<protein>
    <submittedName>
        <fullName evidence="2">DUF3304 domain-containing protein</fullName>
    </submittedName>
</protein>
<name>A0A9X7KYD0_9ENTR</name>
<comment type="caution">
    <text evidence="2">The sequence shown here is derived from an EMBL/GenBank/DDBJ whole genome shotgun (WGS) entry which is preliminary data.</text>
</comment>
<feature type="transmembrane region" description="Helical" evidence="1">
    <location>
        <begin position="24"/>
        <end position="46"/>
    </location>
</feature>
<sequence>MGWFGKYQKIDSVVNRGYARWGKWLWGALILPLVIYFGWSVWAAVWGPPSGPVTLIIHSEIDRPVLGFSVNGVAGANAFAYGGGKATCCGSISGDKAEVVWTLSTTRAQYDAGLRRETRKLTLPLPKRQWGENYLHVYFLPEDNVRLWWSTGFNHPDSHDIKYQTTELKKGK</sequence>
<evidence type="ECO:0000313" key="2">
    <source>
        <dbReference type="EMBL" id="PXB35593.1"/>
    </source>
</evidence>
<evidence type="ECO:0000256" key="1">
    <source>
        <dbReference type="SAM" id="Phobius"/>
    </source>
</evidence>
<keyword evidence="1" id="KW-0812">Transmembrane</keyword>
<accession>A0A9X7KYD0</accession>
<dbReference type="RefSeq" id="WP_058677492.1">
    <property type="nucleotide sequence ID" value="NZ_CAIZVC010000033.1"/>
</dbReference>
<reference evidence="2 3" key="1">
    <citation type="submission" date="2018-05" db="EMBL/GenBank/DDBJ databases">
        <title>Evaluation of testing and processing parameters for the GenePOC Carba assay.</title>
        <authorList>
            <person name="Walsh T.R."/>
        </authorList>
    </citation>
    <scope>NUCLEOTIDE SEQUENCE [LARGE SCALE GENOMIC DNA]</scope>
    <source>
        <strain evidence="2 3">PECIMP</strain>
    </source>
</reference>
<dbReference type="Proteomes" id="UP000246375">
    <property type="component" value="Unassembled WGS sequence"/>
</dbReference>
<keyword evidence="1" id="KW-1133">Transmembrane helix</keyword>
<dbReference type="AlphaFoldDB" id="A0A9X7KYD0"/>
<evidence type="ECO:0000313" key="3">
    <source>
        <dbReference type="Proteomes" id="UP000246375"/>
    </source>
</evidence>
<dbReference type="EMBL" id="QHMI01000028">
    <property type="protein sequence ID" value="PXB35593.1"/>
    <property type="molecule type" value="Genomic_DNA"/>
</dbReference>
<organism evidence="2 3">
    <name type="scientific">Enterobacter hormaechei</name>
    <dbReference type="NCBI Taxonomy" id="158836"/>
    <lineage>
        <taxon>Bacteria</taxon>
        <taxon>Pseudomonadati</taxon>
        <taxon>Pseudomonadota</taxon>
        <taxon>Gammaproteobacteria</taxon>
        <taxon>Enterobacterales</taxon>
        <taxon>Enterobacteriaceae</taxon>
        <taxon>Enterobacter</taxon>
        <taxon>Enterobacter cloacae complex</taxon>
    </lineage>
</organism>
<gene>
    <name evidence="2" type="ORF">DL189_22035</name>
</gene>
<proteinExistence type="predicted"/>
<keyword evidence="1" id="KW-0472">Membrane</keyword>